<accession>A0A5R9G896</accession>
<reference evidence="2 3" key="1">
    <citation type="submission" date="2019-05" db="EMBL/GenBank/DDBJ databases">
        <authorList>
            <person name="Narsing Rao M.P."/>
            <person name="Li W.J."/>
        </authorList>
    </citation>
    <scope>NUCLEOTIDE SEQUENCE [LARGE SCALE GENOMIC DNA]</scope>
    <source>
        <strain evidence="2 3">SYSU_K30003</strain>
    </source>
</reference>
<dbReference type="InterPro" id="IPR012334">
    <property type="entry name" value="Pectin_lyas_fold"/>
</dbReference>
<dbReference type="RefSeq" id="WP_138195284.1">
    <property type="nucleotide sequence ID" value="NZ_VCIW01000010.1"/>
</dbReference>
<dbReference type="PANTHER" id="PTHR36453">
    <property type="entry name" value="SECRETED PROTEIN-RELATED"/>
    <property type="match status" value="1"/>
</dbReference>
<dbReference type="Pfam" id="PF13229">
    <property type="entry name" value="Beta_helix"/>
    <property type="match status" value="1"/>
</dbReference>
<protein>
    <submittedName>
        <fullName evidence="2">Right-handed parallel beta-helix repeat-containing protein</fullName>
    </submittedName>
</protein>
<gene>
    <name evidence="2" type="ORF">FE782_16305</name>
</gene>
<name>A0A5R9G896_9BACL</name>
<dbReference type="SMART" id="SM00710">
    <property type="entry name" value="PbH1"/>
    <property type="match status" value="7"/>
</dbReference>
<dbReference type="OrthoDB" id="9760240at2"/>
<evidence type="ECO:0000313" key="3">
    <source>
        <dbReference type="Proteomes" id="UP000309676"/>
    </source>
</evidence>
<dbReference type="InterPro" id="IPR039448">
    <property type="entry name" value="Beta_helix"/>
</dbReference>
<proteinExistence type="predicted"/>
<feature type="domain" description="Right handed beta helix" evidence="1">
    <location>
        <begin position="333"/>
        <end position="496"/>
    </location>
</feature>
<dbReference type="Gene3D" id="2.160.20.10">
    <property type="entry name" value="Single-stranded right-handed beta-helix, Pectin lyase-like"/>
    <property type="match status" value="2"/>
</dbReference>
<dbReference type="Proteomes" id="UP000309676">
    <property type="component" value="Unassembled WGS sequence"/>
</dbReference>
<dbReference type="InterPro" id="IPR006626">
    <property type="entry name" value="PbH1"/>
</dbReference>
<dbReference type="SUPFAM" id="SSF51126">
    <property type="entry name" value="Pectin lyase-like"/>
    <property type="match status" value="1"/>
</dbReference>
<dbReference type="PANTHER" id="PTHR36453:SF1">
    <property type="entry name" value="RIGHT HANDED BETA HELIX DOMAIN-CONTAINING PROTEIN"/>
    <property type="match status" value="1"/>
</dbReference>
<comment type="caution">
    <text evidence="2">The sequence shown here is derived from an EMBL/GenBank/DDBJ whole genome shotgun (WGS) entry which is preliminary data.</text>
</comment>
<organism evidence="2 3">
    <name type="scientific">Paenibacillus antri</name>
    <dbReference type="NCBI Taxonomy" id="2582848"/>
    <lineage>
        <taxon>Bacteria</taxon>
        <taxon>Bacillati</taxon>
        <taxon>Bacillota</taxon>
        <taxon>Bacilli</taxon>
        <taxon>Bacillales</taxon>
        <taxon>Paenibacillaceae</taxon>
        <taxon>Paenibacillus</taxon>
    </lineage>
</organism>
<dbReference type="EMBL" id="VCIW01000010">
    <property type="protein sequence ID" value="TLS51289.1"/>
    <property type="molecule type" value="Genomic_DNA"/>
</dbReference>
<dbReference type="AlphaFoldDB" id="A0A5R9G896"/>
<evidence type="ECO:0000313" key="2">
    <source>
        <dbReference type="EMBL" id="TLS51289.1"/>
    </source>
</evidence>
<evidence type="ECO:0000259" key="1">
    <source>
        <dbReference type="Pfam" id="PF13229"/>
    </source>
</evidence>
<sequence>MSKERAYYVAPFGDDRWSGTLPEPNEGRTDGPFATVARAQAAMRNERRDRVLLRGGTYRLEEPLRFGPEDGGAPATYASFPGETAVLDGGRRLTGWRETTLDGLRVWVCDVPEAKSGAWRFRQLWVNGERRLRPRLPKRGLYRMAGVPGMTFDDELFQGSDSFEYAPGHIEGGWRNLQDVEVVVPHFWTDEHMPIASVDEANRIVRSSRRSIFVLKDDFVARNADYYVENVFEALSEPGEWYLDGPAGKAYYVPHPQETVDACDVVAPVAHQLLLLSGDPDAGDLVEGLTFEALAFRHTEGTLPRGGGERFGRPGVDFAASPQAALHLPGVVAFEGAKDCALVRCRIEHVGWYAVDIAGGCSGISVVGCDLRDLGAGGVKAGGADAAGPVQRRTRGITLTDNVLSGGGRMFLSAAGIALAHASDNDVSHNLIEDFYYTGISSGWVWGYGENVSKNNRIESNVIRRLGQGLLSDMGGVYLLGVQPGTVVRGNVIFDIEKKNYGGWGIYLDEGCAHVLVENNICFNTSSQGFHQHYGRENIVRNNIFAFCGDGLAAMTRGEAHNSFSFWRNLLVSRGEPMYAIRKGRPKSFLADANLFWNTEGPPVVGADFRYAEARFFMDGELDLAEWRAATGNDLHSVVADPGFVDAERFDFRLRPDSPALLLGFRPIDASAAGPRAERRERD</sequence>
<keyword evidence="3" id="KW-1185">Reference proteome</keyword>
<dbReference type="InterPro" id="IPR011050">
    <property type="entry name" value="Pectin_lyase_fold/virulence"/>
</dbReference>